<proteinExistence type="predicted"/>
<evidence type="ECO:0000313" key="1">
    <source>
        <dbReference type="EMBL" id="WTW63239.1"/>
    </source>
</evidence>
<dbReference type="EMBL" id="CP108318">
    <property type="protein sequence ID" value="WTW63239.1"/>
    <property type="molecule type" value="Genomic_DNA"/>
</dbReference>
<organism evidence="1">
    <name type="scientific">Streptomyces sp. NBC_00003</name>
    <dbReference type="NCBI Taxonomy" id="2903608"/>
    <lineage>
        <taxon>Bacteria</taxon>
        <taxon>Bacillati</taxon>
        <taxon>Actinomycetota</taxon>
        <taxon>Actinomycetes</taxon>
        <taxon>Kitasatosporales</taxon>
        <taxon>Streptomycetaceae</taxon>
        <taxon>Streptomyces</taxon>
    </lineage>
</organism>
<dbReference type="AlphaFoldDB" id="A0AAU2V7Z5"/>
<accession>A0AAU2V7Z5</accession>
<name>A0AAU2V7Z5_9ACTN</name>
<sequence length="100" mass="11169">MNHTDIARIVLAAQIKGAPTRRNAPDSSGRLMRVLHLAGHSDDLWAFTLTDGHRDWCLETVTDQHGVELICQRLGRRLSVRLSTLHGQAVEHFALRPVSP</sequence>
<reference evidence="1" key="1">
    <citation type="submission" date="2022-10" db="EMBL/GenBank/DDBJ databases">
        <title>The complete genomes of actinobacterial strains from the NBC collection.</title>
        <authorList>
            <person name="Joergensen T.S."/>
            <person name="Alvarez Arevalo M."/>
            <person name="Sterndorff E.B."/>
            <person name="Faurdal D."/>
            <person name="Vuksanovic O."/>
            <person name="Mourched A.-S."/>
            <person name="Charusanti P."/>
            <person name="Shaw S."/>
            <person name="Blin K."/>
            <person name="Weber T."/>
        </authorList>
    </citation>
    <scope>NUCLEOTIDE SEQUENCE</scope>
    <source>
        <strain evidence="1">NBC_00003</strain>
    </source>
</reference>
<protein>
    <submittedName>
        <fullName evidence="1">Uncharacterized protein</fullName>
    </submittedName>
</protein>
<gene>
    <name evidence="1" type="ORF">OG549_22715</name>
</gene>